<keyword evidence="1" id="KW-0472">Membrane</keyword>
<dbReference type="AlphaFoldDB" id="A0A0R2F8W1"/>
<keyword evidence="3" id="KW-1185">Reference proteome</keyword>
<evidence type="ECO:0000313" key="2">
    <source>
        <dbReference type="EMBL" id="KRN21204.1"/>
    </source>
</evidence>
<proteinExistence type="predicted"/>
<name>A0A0R2F8W1_9LACO</name>
<evidence type="ECO:0000256" key="1">
    <source>
        <dbReference type="SAM" id="Phobius"/>
    </source>
</evidence>
<dbReference type="OrthoDB" id="2297601at2"/>
<dbReference type="EMBL" id="AYZM01000125">
    <property type="protein sequence ID" value="KRN21204.1"/>
    <property type="molecule type" value="Genomic_DNA"/>
</dbReference>
<keyword evidence="1" id="KW-1133">Transmembrane helix</keyword>
<dbReference type="RefSeq" id="WP_057152090.1">
    <property type="nucleotide sequence ID" value="NZ_AYZM01000125.1"/>
</dbReference>
<accession>A0A0R2F8W1</accession>
<keyword evidence="1" id="KW-0812">Transmembrane</keyword>
<comment type="caution">
    <text evidence="2">The sequence shown here is derived from an EMBL/GenBank/DDBJ whole genome shotgun (WGS) entry which is preliminary data.</text>
</comment>
<gene>
    <name evidence="2" type="ORF">FD14_GL001330</name>
</gene>
<sequence>MKQWRRMSADVEFLWTLITILLMNIVTILGSVHELRVAGILSWLSVMVSLATLFGVLTAARQFRIANRSWHLNLQMKRFDYTKQALDLYVTEIEPKIDRLDFAQFDGMIGAGNRRNIDTQLELLTQTMQVANWAESSDAEKFVEELIEILMMLSRLSGYFYYQEMHEEHLLEIISYRITKFSHHQSIPLLIAVLERKTHLKKFKLVLQKCEIYIAERGR</sequence>
<organism evidence="2 3">
    <name type="scientific">Secundilactobacillus similis DSM 23365 = JCM 2765</name>
    <dbReference type="NCBI Taxonomy" id="1423804"/>
    <lineage>
        <taxon>Bacteria</taxon>
        <taxon>Bacillati</taxon>
        <taxon>Bacillota</taxon>
        <taxon>Bacilli</taxon>
        <taxon>Lactobacillales</taxon>
        <taxon>Lactobacillaceae</taxon>
        <taxon>Secundilactobacillus</taxon>
    </lineage>
</organism>
<dbReference type="PATRIC" id="fig|1423804.4.peg.1430"/>
<protein>
    <submittedName>
        <fullName evidence="2">Uncharacterized protein</fullName>
    </submittedName>
</protein>
<evidence type="ECO:0000313" key="3">
    <source>
        <dbReference type="Proteomes" id="UP000051442"/>
    </source>
</evidence>
<reference evidence="2 3" key="1">
    <citation type="journal article" date="2015" name="Genome Announc.">
        <title>Expanding the biotechnology potential of lactobacilli through comparative genomics of 213 strains and associated genera.</title>
        <authorList>
            <person name="Sun Z."/>
            <person name="Harris H.M."/>
            <person name="McCann A."/>
            <person name="Guo C."/>
            <person name="Argimon S."/>
            <person name="Zhang W."/>
            <person name="Yang X."/>
            <person name="Jeffery I.B."/>
            <person name="Cooney J.C."/>
            <person name="Kagawa T.F."/>
            <person name="Liu W."/>
            <person name="Song Y."/>
            <person name="Salvetti E."/>
            <person name="Wrobel A."/>
            <person name="Rasinkangas P."/>
            <person name="Parkhill J."/>
            <person name="Rea M.C."/>
            <person name="O'Sullivan O."/>
            <person name="Ritari J."/>
            <person name="Douillard F.P."/>
            <person name="Paul Ross R."/>
            <person name="Yang R."/>
            <person name="Briner A.E."/>
            <person name="Felis G.E."/>
            <person name="de Vos W.M."/>
            <person name="Barrangou R."/>
            <person name="Klaenhammer T.R."/>
            <person name="Caufield P.W."/>
            <person name="Cui Y."/>
            <person name="Zhang H."/>
            <person name="O'Toole P.W."/>
        </authorList>
    </citation>
    <scope>NUCLEOTIDE SEQUENCE [LARGE SCALE GENOMIC DNA]</scope>
    <source>
        <strain evidence="2 3">DSM 23365</strain>
    </source>
</reference>
<feature type="transmembrane region" description="Helical" evidence="1">
    <location>
        <begin position="38"/>
        <end position="60"/>
    </location>
</feature>
<feature type="transmembrane region" description="Helical" evidence="1">
    <location>
        <begin position="12"/>
        <end position="32"/>
    </location>
</feature>
<dbReference type="Proteomes" id="UP000051442">
    <property type="component" value="Unassembled WGS sequence"/>
</dbReference>